<reference evidence="1" key="1">
    <citation type="submission" date="2020-05" db="EMBL/GenBank/DDBJ databases">
        <authorList>
            <person name="Chiriac C."/>
            <person name="Salcher M."/>
            <person name="Ghai R."/>
            <person name="Kavagutti S V."/>
        </authorList>
    </citation>
    <scope>NUCLEOTIDE SEQUENCE</scope>
</reference>
<accession>A0A6J6XF34</accession>
<evidence type="ECO:0000313" key="1">
    <source>
        <dbReference type="EMBL" id="CAB4796040.1"/>
    </source>
</evidence>
<proteinExistence type="predicted"/>
<organism evidence="1">
    <name type="scientific">freshwater metagenome</name>
    <dbReference type="NCBI Taxonomy" id="449393"/>
    <lineage>
        <taxon>unclassified sequences</taxon>
        <taxon>metagenomes</taxon>
        <taxon>ecological metagenomes</taxon>
    </lineage>
</organism>
<sequence length="298" mass="31202">MVPVECLSNQWHGGATTAAEQNCRDGHASWIFPLGGDRGALRRRGGETSIGMGGWRGGLRGPGLAAPIGGTCWRRIAHAFPPHIAIAGECSVGEDAVTPQGLHRVGVGVVAGARCHAKEAGFGVDGIEAAIGAVLHPADVVADCLGFPTWNGWHEHGEVCLAARRGERSRDVLGFARWVGELEDEHVLGEPTGIASHHRGDAQCEALLAEQCVAAVARTERPDVAGLGEVNDVLVVRVAWPRRIDVAGCEWGANRVHAWHPIAAAECVECALAHTGHDAHVGGYVGGVAELHANVRNG</sequence>
<dbReference type="AlphaFoldDB" id="A0A6J6XF34"/>
<name>A0A6J6XF34_9ZZZZ</name>
<gene>
    <name evidence="1" type="ORF">UFOPK2992_00746</name>
</gene>
<protein>
    <submittedName>
        <fullName evidence="1">Unannotated protein</fullName>
    </submittedName>
</protein>
<dbReference type="EMBL" id="CAFAAI010000111">
    <property type="protein sequence ID" value="CAB4796040.1"/>
    <property type="molecule type" value="Genomic_DNA"/>
</dbReference>